<gene>
    <name evidence="1" type="ORF">QJS04_geneDACA005999</name>
</gene>
<reference evidence="1" key="2">
    <citation type="submission" date="2023-06" db="EMBL/GenBank/DDBJ databases">
        <authorList>
            <person name="Ma L."/>
            <person name="Liu K.-W."/>
            <person name="Li Z."/>
            <person name="Hsiao Y.-Y."/>
            <person name="Qi Y."/>
            <person name="Fu T."/>
            <person name="Tang G."/>
            <person name="Zhang D."/>
            <person name="Sun W.-H."/>
            <person name="Liu D.-K."/>
            <person name="Li Y."/>
            <person name="Chen G.-Z."/>
            <person name="Liu X.-D."/>
            <person name="Liao X.-Y."/>
            <person name="Jiang Y.-T."/>
            <person name="Yu X."/>
            <person name="Hao Y."/>
            <person name="Huang J."/>
            <person name="Zhao X.-W."/>
            <person name="Ke S."/>
            <person name="Chen Y.-Y."/>
            <person name="Wu W.-L."/>
            <person name="Hsu J.-L."/>
            <person name="Lin Y.-F."/>
            <person name="Huang M.-D."/>
            <person name="Li C.-Y."/>
            <person name="Huang L."/>
            <person name="Wang Z.-W."/>
            <person name="Zhao X."/>
            <person name="Zhong W.-Y."/>
            <person name="Peng D.-H."/>
            <person name="Ahmad S."/>
            <person name="Lan S."/>
            <person name="Zhang J.-S."/>
            <person name="Tsai W.-C."/>
            <person name="Van De Peer Y."/>
            <person name="Liu Z.-J."/>
        </authorList>
    </citation>
    <scope>NUCLEOTIDE SEQUENCE</scope>
    <source>
        <strain evidence="1">SCP</strain>
        <tissue evidence="1">Leaves</tissue>
    </source>
</reference>
<dbReference type="PANTHER" id="PTHR33181">
    <property type="entry name" value="OS01G0778500 PROTEIN"/>
    <property type="match status" value="1"/>
</dbReference>
<evidence type="ECO:0000313" key="2">
    <source>
        <dbReference type="Proteomes" id="UP001179952"/>
    </source>
</evidence>
<dbReference type="AlphaFoldDB" id="A0AAV9B621"/>
<evidence type="ECO:0000313" key="1">
    <source>
        <dbReference type="EMBL" id="KAK1272129.1"/>
    </source>
</evidence>
<proteinExistence type="predicted"/>
<organism evidence="1 2">
    <name type="scientific">Acorus gramineus</name>
    <name type="common">Dwarf sweet flag</name>
    <dbReference type="NCBI Taxonomy" id="55184"/>
    <lineage>
        <taxon>Eukaryota</taxon>
        <taxon>Viridiplantae</taxon>
        <taxon>Streptophyta</taxon>
        <taxon>Embryophyta</taxon>
        <taxon>Tracheophyta</taxon>
        <taxon>Spermatophyta</taxon>
        <taxon>Magnoliopsida</taxon>
        <taxon>Liliopsida</taxon>
        <taxon>Acoraceae</taxon>
        <taxon>Acorus</taxon>
    </lineage>
</organism>
<reference evidence="1" key="1">
    <citation type="journal article" date="2023" name="Nat. Commun.">
        <title>Diploid and tetraploid genomes of Acorus and the evolution of monocots.</title>
        <authorList>
            <person name="Ma L."/>
            <person name="Liu K.W."/>
            <person name="Li Z."/>
            <person name="Hsiao Y.Y."/>
            <person name="Qi Y."/>
            <person name="Fu T."/>
            <person name="Tang G.D."/>
            <person name="Zhang D."/>
            <person name="Sun W.H."/>
            <person name="Liu D.K."/>
            <person name="Li Y."/>
            <person name="Chen G.Z."/>
            <person name="Liu X.D."/>
            <person name="Liao X.Y."/>
            <person name="Jiang Y.T."/>
            <person name="Yu X."/>
            <person name="Hao Y."/>
            <person name="Huang J."/>
            <person name="Zhao X.W."/>
            <person name="Ke S."/>
            <person name="Chen Y.Y."/>
            <person name="Wu W.L."/>
            <person name="Hsu J.L."/>
            <person name="Lin Y.F."/>
            <person name="Huang M.D."/>
            <person name="Li C.Y."/>
            <person name="Huang L."/>
            <person name="Wang Z.W."/>
            <person name="Zhao X."/>
            <person name="Zhong W.Y."/>
            <person name="Peng D.H."/>
            <person name="Ahmad S."/>
            <person name="Lan S."/>
            <person name="Zhang J.S."/>
            <person name="Tsai W.C."/>
            <person name="Van de Peer Y."/>
            <person name="Liu Z.J."/>
        </authorList>
    </citation>
    <scope>NUCLEOTIDE SEQUENCE</scope>
    <source>
        <strain evidence="1">SCP</strain>
    </source>
</reference>
<sequence length="77" mass="9090">MERCVWLLKKGLLFPAKRAMLSIASRLQRRRVVRDQTWRKHGLMKLYNDIESCRGYADIQVMWEMIHSSSCPAQASH</sequence>
<dbReference type="Proteomes" id="UP001179952">
    <property type="component" value="Unassembled WGS sequence"/>
</dbReference>
<dbReference type="EMBL" id="JAUJYN010000005">
    <property type="protein sequence ID" value="KAK1272129.1"/>
    <property type="molecule type" value="Genomic_DNA"/>
</dbReference>
<name>A0AAV9B621_ACOGR</name>
<comment type="caution">
    <text evidence="1">The sequence shown here is derived from an EMBL/GenBank/DDBJ whole genome shotgun (WGS) entry which is preliminary data.</text>
</comment>
<dbReference type="PANTHER" id="PTHR33181:SF15">
    <property type="entry name" value="PROTEIN FAR1-RELATED SEQUENCE"/>
    <property type="match status" value="1"/>
</dbReference>
<protein>
    <submittedName>
        <fullName evidence="1">Uncharacterized protein</fullName>
    </submittedName>
</protein>
<accession>A0AAV9B621</accession>
<keyword evidence="2" id="KW-1185">Reference proteome</keyword>